<dbReference type="InterPro" id="IPR028082">
    <property type="entry name" value="Peripla_BP_I"/>
</dbReference>
<dbReference type="Gene3D" id="1.10.260.40">
    <property type="entry name" value="lambda repressor-like DNA-binding domains"/>
    <property type="match status" value="1"/>
</dbReference>
<sequence>MSRTRAGAGRLSMADVAAKAGVSSQTVSRVLSGRPHVNAETRSRVLWAAEQLGYEPNAAARALASGRTRVIGLVTIEGDTVTRGMVTKAVEGAARTAGYRVSDVGVRTPTATAVAQALTQLRRQNVDGIVLAAPLIDPDATIERLTAETPTVAIDGSRTSSTEIVAVDQIAVGRIATEHLLSLGHQTVHYVSGPTTWVDTVGRTEGWRSALKAAGRDEPPILIGDWSPESGHHAGRVLADNPRVTAVFVASDEMAFGVLHAFVRAGRRVPDDISVVGVDDVPLAAYAHPPLTTVRQPFADVGARAVRRLVELMDSSDDRAPTLIAPTLVRRESVGPPPAPASQ</sequence>
<dbReference type="PATRIC" id="fig|571913.6.peg.4549"/>
<feature type="domain" description="HTH lacI-type" evidence="4">
    <location>
        <begin position="11"/>
        <end position="65"/>
    </location>
</feature>
<dbReference type="PROSITE" id="PS50932">
    <property type="entry name" value="HTH_LACI_2"/>
    <property type="match status" value="1"/>
</dbReference>
<name>A0A0K1JN24_9MICO</name>
<dbReference type="SUPFAM" id="SSF47413">
    <property type="entry name" value="lambda repressor-like DNA-binding domains"/>
    <property type="match status" value="1"/>
</dbReference>
<dbReference type="Pfam" id="PF00356">
    <property type="entry name" value="LacI"/>
    <property type="match status" value="1"/>
</dbReference>
<keyword evidence="3" id="KW-0804">Transcription</keyword>
<evidence type="ECO:0000313" key="5">
    <source>
        <dbReference type="EMBL" id="AKU17980.1"/>
    </source>
</evidence>
<evidence type="ECO:0000256" key="1">
    <source>
        <dbReference type="ARBA" id="ARBA00023015"/>
    </source>
</evidence>
<proteinExistence type="predicted"/>
<protein>
    <recommendedName>
        <fullName evidence="4">HTH lacI-type domain-containing protein</fullName>
    </recommendedName>
</protein>
<dbReference type="CDD" id="cd01574">
    <property type="entry name" value="PBP1_LacI"/>
    <property type="match status" value="1"/>
</dbReference>
<dbReference type="PROSITE" id="PS00356">
    <property type="entry name" value="HTH_LACI_1"/>
    <property type="match status" value="1"/>
</dbReference>
<dbReference type="SUPFAM" id="SSF53822">
    <property type="entry name" value="Periplasmic binding protein-like I"/>
    <property type="match status" value="1"/>
</dbReference>
<dbReference type="InterPro" id="IPR010982">
    <property type="entry name" value="Lambda_DNA-bd_dom_sf"/>
</dbReference>
<dbReference type="Gene3D" id="3.40.50.2300">
    <property type="match status" value="2"/>
</dbReference>
<dbReference type="GO" id="GO:0003700">
    <property type="term" value="F:DNA-binding transcription factor activity"/>
    <property type="evidence" value="ECO:0007669"/>
    <property type="project" value="TreeGrafter"/>
</dbReference>
<evidence type="ECO:0000256" key="3">
    <source>
        <dbReference type="ARBA" id="ARBA00023163"/>
    </source>
</evidence>
<dbReference type="EMBL" id="CP011112">
    <property type="protein sequence ID" value="AKU17980.1"/>
    <property type="molecule type" value="Genomic_DNA"/>
</dbReference>
<dbReference type="PANTHER" id="PTHR30146:SF109">
    <property type="entry name" value="HTH-TYPE TRANSCRIPTIONAL REGULATOR GALS"/>
    <property type="match status" value="1"/>
</dbReference>
<dbReference type="CDD" id="cd01392">
    <property type="entry name" value="HTH_LacI"/>
    <property type="match status" value="1"/>
</dbReference>
<evidence type="ECO:0000313" key="6">
    <source>
        <dbReference type="Proteomes" id="UP000066480"/>
    </source>
</evidence>
<dbReference type="InterPro" id="IPR046335">
    <property type="entry name" value="LacI/GalR-like_sensor"/>
</dbReference>
<dbReference type="SMART" id="SM00354">
    <property type="entry name" value="HTH_LACI"/>
    <property type="match status" value="1"/>
</dbReference>
<keyword evidence="6" id="KW-1185">Reference proteome</keyword>
<keyword evidence="1" id="KW-0805">Transcription regulation</keyword>
<reference evidence="5 6" key="1">
    <citation type="submission" date="2015-03" db="EMBL/GenBank/DDBJ databases">
        <title>Luteipulveratus halotolerans sp. nov., a novel actinobacterium (Dermacoccaceae) from Sarawak, Malaysia.</title>
        <authorList>
            <person name="Juboi H."/>
            <person name="Basik A."/>
            <person name="Shamsul S.S."/>
            <person name="Arnold P."/>
            <person name="Schmitt E.K."/>
            <person name="Sanglier J.-J."/>
            <person name="Yeo T."/>
        </authorList>
    </citation>
    <scope>NUCLEOTIDE SEQUENCE [LARGE SCALE GENOMIC DNA]</scope>
    <source>
        <strain evidence="5 6">MN07-A0370</strain>
    </source>
</reference>
<dbReference type="PANTHER" id="PTHR30146">
    <property type="entry name" value="LACI-RELATED TRANSCRIPTIONAL REPRESSOR"/>
    <property type="match status" value="1"/>
</dbReference>
<keyword evidence="2" id="KW-0238">DNA-binding</keyword>
<gene>
    <name evidence="5" type="ORF">VV02_22460</name>
</gene>
<dbReference type="AlphaFoldDB" id="A0A0K1JN24"/>
<dbReference type="Proteomes" id="UP000066480">
    <property type="component" value="Chromosome"/>
</dbReference>
<dbReference type="GO" id="GO:0000976">
    <property type="term" value="F:transcription cis-regulatory region binding"/>
    <property type="evidence" value="ECO:0007669"/>
    <property type="project" value="TreeGrafter"/>
</dbReference>
<dbReference type="Pfam" id="PF13377">
    <property type="entry name" value="Peripla_BP_3"/>
    <property type="match status" value="1"/>
</dbReference>
<evidence type="ECO:0000256" key="2">
    <source>
        <dbReference type="ARBA" id="ARBA00023125"/>
    </source>
</evidence>
<evidence type="ECO:0000259" key="4">
    <source>
        <dbReference type="PROSITE" id="PS50932"/>
    </source>
</evidence>
<dbReference type="STRING" id="571913.VV02_22460"/>
<accession>A0A0K1JN24</accession>
<dbReference type="KEGG" id="lmoi:VV02_22460"/>
<dbReference type="RefSeq" id="WP_052595240.1">
    <property type="nucleotide sequence ID" value="NZ_CP011112.1"/>
</dbReference>
<dbReference type="InterPro" id="IPR000843">
    <property type="entry name" value="HTH_LacI"/>
</dbReference>
<organism evidence="5 6">
    <name type="scientific">Luteipulveratus mongoliensis</name>
    <dbReference type="NCBI Taxonomy" id="571913"/>
    <lineage>
        <taxon>Bacteria</taxon>
        <taxon>Bacillati</taxon>
        <taxon>Actinomycetota</taxon>
        <taxon>Actinomycetes</taxon>
        <taxon>Micrococcales</taxon>
        <taxon>Dermacoccaceae</taxon>
        <taxon>Luteipulveratus</taxon>
    </lineage>
</organism>